<dbReference type="GeneID" id="96003462"/>
<evidence type="ECO:0000313" key="12">
    <source>
        <dbReference type="Proteomes" id="UP000803884"/>
    </source>
</evidence>
<evidence type="ECO:0000256" key="8">
    <source>
        <dbReference type="SAM" id="MobiDB-lite"/>
    </source>
</evidence>
<accession>A0AB34KW92</accession>
<dbReference type="EMBL" id="JAAQHG020000005">
    <property type="protein sequence ID" value="KAL1589197.1"/>
    <property type="molecule type" value="Genomic_DNA"/>
</dbReference>
<gene>
    <name evidence="11" type="ORF">WHR41_02018</name>
</gene>
<evidence type="ECO:0000256" key="4">
    <source>
        <dbReference type="ARBA" id="ARBA00022692"/>
    </source>
</evidence>
<evidence type="ECO:0000259" key="10">
    <source>
        <dbReference type="PROSITE" id="PS50850"/>
    </source>
</evidence>
<dbReference type="PRINTS" id="PR00171">
    <property type="entry name" value="SUGRTRNSPORT"/>
</dbReference>
<reference evidence="11 12" key="1">
    <citation type="journal article" date="2020" name="Microbiol. Resour. Announc.">
        <title>Draft Genome Sequence of a Cladosporium Species Isolated from the Mesophotic Ascidian Didemnum maculosum.</title>
        <authorList>
            <person name="Gioti A."/>
            <person name="Siaperas R."/>
            <person name="Nikolaivits E."/>
            <person name="Le Goff G."/>
            <person name="Ouazzani J."/>
            <person name="Kotoulas G."/>
            <person name="Topakas E."/>
        </authorList>
    </citation>
    <scope>NUCLEOTIDE SEQUENCE [LARGE SCALE GENOMIC DNA]</scope>
    <source>
        <strain evidence="11 12">TM138-S3</strain>
    </source>
</reference>
<keyword evidence="3 7" id="KW-0813">Transport</keyword>
<dbReference type="AlphaFoldDB" id="A0AB34KW92"/>
<dbReference type="PROSITE" id="PS00216">
    <property type="entry name" value="SUGAR_TRANSPORT_1"/>
    <property type="match status" value="2"/>
</dbReference>
<proteinExistence type="inferred from homology"/>
<feature type="transmembrane region" description="Helical" evidence="9">
    <location>
        <begin position="446"/>
        <end position="472"/>
    </location>
</feature>
<evidence type="ECO:0000256" key="2">
    <source>
        <dbReference type="ARBA" id="ARBA00010992"/>
    </source>
</evidence>
<name>A0AB34KW92_9PEZI</name>
<dbReference type="InterPro" id="IPR003663">
    <property type="entry name" value="Sugar/inositol_transpt"/>
</dbReference>
<dbReference type="PROSITE" id="PS50850">
    <property type="entry name" value="MFS"/>
    <property type="match status" value="1"/>
</dbReference>
<feature type="transmembrane region" description="Helical" evidence="9">
    <location>
        <begin position="344"/>
        <end position="362"/>
    </location>
</feature>
<dbReference type="InterPro" id="IPR005828">
    <property type="entry name" value="MFS_sugar_transport-like"/>
</dbReference>
<dbReference type="SUPFAM" id="SSF103473">
    <property type="entry name" value="MFS general substrate transporter"/>
    <property type="match status" value="1"/>
</dbReference>
<feature type="transmembrane region" description="Helical" evidence="9">
    <location>
        <begin position="382"/>
        <end position="401"/>
    </location>
</feature>
<feature type="transmembrane region" description="Helical" evidence="9">
    <location>
        <begin position="218"/>
        <end position="238"/>
    </location>
</feature>
<dbReference type="RefSeq" id="XP_069232302.1">
    <property type="nucleotide sequence ID" value="XM_069370624.1"/>
</dbReference>
<feature type="transmembrane region" description="Helical" evidence="9">
    <location>
        <begin position="250"/>
        <end position="271"/>
    </location>
</feature>
<evidence type="ECO:0000256" key="5">
    <source>
        <dbReference type="ARBA" id="ARBA00022989"/>
    </source>
</evidence>
<feature type="domain" description="Major facilitator superfamily (MFS) profile" evidence="10">
    <location>
        <begin position="84"/>
        <end position="540"/>
    </location>
</feature>
<evidence type="ECO:0000256" key="3">
    <source>
        <dbReference type="ARBA" id="ARBA00022448"/>
    </source>
</evidence>
<dbReference type="PANTHER" id="PTHR48022">
    <property type="entry name" value="PLASTIDIC GLUCOSE TRANSPORTER 4"/>
    <property type="match status" value="1"/>
</dbReference>
<feature type="transmembrane region" description="Helical" evidence="9">
    <location>
        <begin position="158"/>
        <end position="177"/>
    </location>
</feature>
<evidence type="ECO:0000256" key="1">
    <source>
        <dbReference type="ARBA" id="ARBA00004141"/>
    </source>
</evidence>
<keyword evidence="5 9" id="KW-1133">Transmembrane helix</keyword>
<dbReference type="InterPro" id="IPR036259">
    <property type="entry name" value="MFS_trans_sf"/>
</dbReference>
<keyword evidence="12" id="KW-1185">Reference proteome</keyword>
<dbReference type="FunFam" id="1.20.1250.20:FF:000026">
    <property type="entry name" value="MFS quinate transporter QutD"/>
    <property type="match status" value="1"/>
</dbReference>
<protein>
    <recommendedName>
        <fullName evidence="10">Major facilitator superfamily (MFS) profile domain-containing protein</fullName>
    </recommendedName>
</protein>
<dbReference type="Gene3D" id="1.20.1250.20">
    <property type="entry name" value="MFS general substrate transporter like domains"/>
    <property type="match status" value="1"/>
</dbReference>
<sequence length="586" mass="63823">MGSLLAMRAPTPPIRRCLLKSTAPARLHGHELSLVQSDQTTTTFHQSELDGSCLATMGLLTLLVHNDAIKTDPKEIYGWRVYALACSACFGGMLFGVDSGIIGGVLTMSTFKETYGLADLDGVAKANLQANIVTTLQCGCFVGALSTGIIADKIGRRYNLILAAILAIIGTIMQAAAMGHIAAIFVGRFIAGLGVGAASMVTPLYISENAPRAIRGGLTGIYQLFITGGIMLAFWINYGSNMHISGDAQYVIPLVMQGLPAVLLFGSMWFCNESPRWLARQDRWEEASATLSRVRALPATHPYVASEITEIKEQLDHERRLIGDAGFKDLMREMWTIPGNRNRALISVGLMICQQMTGTNAINYYAPQIFQNLGLTGTQTGLFATGIYGVIKMVMCGLFLIFAADSLGRRKSLLWTSIAMGLSMMYVGLFVRIAPPQEGEPVIPAGYFALVCIYLFASFFQWGWGPVCWIYISEIPTARLRGLNVALGAATQWLFNLVIARAVPNMLVTMGEGGYGAFITFACFCLAMFIFVWFLVPETKGLALEKMDDLFGVTELTKKMDDEETGSVEISEKNGTKAEEVEISRK</sequence>
<keyword evidence="4 9" id="KW-0812">Transmembrane</keyword>
<dbReference type="GO" id="GO:0016020">
    <property type="term" value="C:membrane"/>
    <property type="evidence" value="ECO:0007669"/>
    <property type="project" value="UniProtKB-SubCell"/>
</dbReference>
<feature type="transmembrane region" description="Helical" evidence="9">
    <location>
        <begin position="515"/>
        <end position="536"/>
    </location>
</feature>
<dbReference type="Pfam" id="PF00083">
    <property type="entry name" value="Sugar_tr"/>
    <property type="match status" value="1"/>
</dbReference>
<keyword evidence="6 9" id="KW-0472">Membrane</keyword>
<evidence type="ECO:0000313" key="11">
    <source>
        <dbReference type="EMBL" id="KAL1589197.1"/>
    </source>
</evidence>
<dbReference type="GO" id="GO:0005351">
    <property type="term" value="F:carbohydrate:proton symporter activity"/>
    <property type="evidence" value="ECO:0007669"/>
    <property type="project" value="TreeGrafter"/>
</dbReference>
<feature type="region of interest" description="Disordered" evidence="8">
    <location>
        <begin position="560"/>
        <end position="586"/>
    </location>
</feature>
<feature type="transmembrane region" description="Helical" evidence="9">
    <location>
        <begin position="183"/>
        <end position="206"/>
    </location>
</feature>
<dbReference type="InterPro" id="IPR020846">
    <property type="entry name" value="MFS_dom"/>
</dbReference>
<dbReference type="InterPro" id="IPR050360">
    <property type="entry name" value="MFS_Sugar_Transporters"/>
</dbReference>
<feature type="transmembrane region" description="Helical" evidence="9">
    <location>
        <begin position="128"/>
        <end position="151"/>
    </location>
</feature>
<feature type="transmembrane region" description="Helical" evidence="9">
    <location>
        <begin position="81"/>
        <end position="108"/>
    </location>
</feature>
<organism evidence="11 12">
    <name type="scientific">Cladosporium halotolerans</name>
    <dbReference type="NCBI Taxonomy" id="1052096"/>
    <lineage>
        <taxon>Eukaryota</taxon>
        <taxon>Fungi</taxon>
        <taxon>Dikarya</taxon>
        <taxon>Ascomycota</taxon>
        <taxon>Pezizomycotina</taxon>
        <taxon>Dothideomycetes</taxon>
        <taxon>Dothideomycetidae</taxon>
        <taxon>Cladosporiales</taxon>
        <taxon>Cladosporiaceae</taxon>
        <taxon>Cladosporium</taxon>
    </lineage>
</organism>
<feature type="compositionally biased region" description="Basic and acidic residues" evidence="8">
    <location>
        <begin position="570"/>
        <end position="586"/>
    </location>
</feature>
<dbReference type="NCBIfam" id="TIGR00879">
    <property type="entry name" value="SP"/>
    <property type="match status" value="1"/>
</dbReference>
<evidence type="ECO:0000256" key="6">
    <source>
        <dbReference type="ARBA" id="ARBA00023136"/>
    </source>
</evidence>
<evidence type="ECO:0000256" key="9">
    <source>
        <dbReference type="SAM" id="Phobius"/>
    </source>
</evidence>
<feature type="transmembrane region" description="Helical" evidence="9">
    <location>
        <begin position="484"/>
        <end position="503"/>
    </location>
</feature>
<dbReference type="PROSITE" id="PS00217">
    <property type="entry name" value="SUGAR_TRANSPORT_2"/>
    <property type="match status" value="1"/>
</dbReference>
<comment type="similarity">
    <text evidence="2 7">Belongs to the major facilitator superfamily. Sugar transporter (TC 2.A.1.1) family.</text>
</comment>
<dbReference type="Proteomes" id="UP000803884">
    <property type="component" value="Unassembled WGS sequence"/>
</dbReference>
<feature type="transmembrane region" description="Helical" evidence="9">
    <location>
        <begin position="413"/>
        <end position="434"/>
    </location>
</feature>
<comment type="caution">
    <text evidence="11">The sequence shown here is derived from an EMBL/GenBank/DDBJ whole genome shotgun (WGS) entry which is preliminary data.</text>
</comment>
<dbReference type="PANTHER" id="PTHR48022:SF21">
    <property type="entry name" value="QUINATE TRANSPORTER, PUTATIVE (AFU_ORTHOLOGUE AFUA_6G06960)-RELATED"/>
    <property type="match status" value="1"/>
</dbReference>
<dbReference type="InterPro" id="IPR005829">
    <property type="entry name" value="Sugar_transporter_CS"/>
</dbReference>
<evidence type="ECO:0000256" key="7">
    <source>
        <dbReference type="RuleBase" id="RU003346"/>
    </source>
</evidence>
<comment type="subcellular location">
    <subcellularLocation>
        <location evidence="1">Membrane</location>
        <topology evidence="1">Multi-pass membrane protein</topology>
    </subcellularLocation>
</comment>